<keyword evidence="4" id="KW-0641">Proline biosynthesis</keyword>
<dbReference type="Gene3D" id="1.10.3730.10">
    <property type="entry name" value="ProC C-terminal domain-like"/>
    <property type="match status" value="1"/>
</dbReference>
<sequence length="279" mass="28388">MVQLSKDVRIALIGGGKMGEAVMGGWIASGKEPAASLTAENFVVANPGLPRREHLEQAYGVACVEQAVDIDAADIVVLAVKPQVMMGVLEAISSEPQFAECLFVSIAAGMTTERLQTALPSRARLVRTMPNTPLLVGAGATTVCGSASATEGDIELVQALFSCLGAAFVVDEDDMDATGALSGSGPAYVAAMIEALTAAGAGEGLDAGLAEQLALQTVFGTAELMRETGQTPEQTRIAVCSPGGSTLAALAAMDEAGLSRAYEAGVRAAVQRSKELGAC</sequence>
<keyword evidence="9" id="KW-1185">Reference proteome</keyword>
<dbReference type="EC" id="1.5.1.2" evidence="4 5"/>
<feature type="domain" description="Pyrroline-5-carboxylate reductase catalytic N-terminal" evidence="6">
    <location>
        <begin position="9"/>
        <end position="109"/>
    </location>
</feature>
<dbReference type="Proteomes" id="UP001320544">
    <property type="component" value="Chromosome"/>
</dbReference>
<feature type="domain" description="Pyrroline-5-carboxylate reductase dimerisation" evidence="7">
    <location>
        <begin position="172"/>
        <end position="276"/>
    </location>
</feature>
<evidence type="ECO:0000259" key="7">
    <source>
        <dbReference type="Pfam" id="PF14748"/>
    </source>
</evidence>
<dbReference type="SUPFAM" id="SSF51735">
    <property type="entry name" value="NAD(P)-binding Rossmann-fold domains"/>
    <property type="match status" value="1"/>
</dbReference>
<evidence type="ECO:0000256" key="2">
    <source>
        <dbReference type="ARBA" id="ARBA00022857"/>
    </source>
</evidence>
<evidence type="ECO:0000313" key="9">
    <source>
        <dbReference type="Proteomes" id="UP001320544"/>
    </source>
</evidence>
<comment type="pathway">
    <text evidence="4">Amino-acid biosynthesis; L-proline biosynthesis; L-proline from L-glutamate 5-semialdehyde: step 1/1.</text>
</comment>
<dbReference type="PANTHER" id="PTHR11645">
    <property type="entry name" value="PYRROLINE-5-CARBOXYLATE REDUCTASE"/>
    <property type="match status" value="1"/>
</dbReference>
<keyword evidence="4" id="KW-0963">Cytoplasm</keyword>
<dbReference type="Gene3D" id="3.40.50.720">
    <property type="entry name" value="NAD(P)-binding Rossmann-like Domain"/>
    <property type="match status" value="1"/>
</dbReference>
<evidence type="ECO:0000313" key="8">
    <source>
        <dbReference type="EMBL" id="BDE96732.1"/>
    </source>
</evidence>
<dbReference type="PANTHER" id="PTHR11645:SF0">
    <property type="entry name" value="PYRROLINE-5-CARBOXYLATE REDUCTASE 3"/>
    <property type="match status" value="1"/>
</dbReference>
<dbReference type="RefSeq" id="WP_102377792.1">
    <property type="nucleotide sequence ID" value="NZ_AP025564.1"/>
</dbReference>
<gene>
    <name evidence="4 8" type="primary">proC</name>
    <name evidence="8" type="ORF">CE91St30_20650</name>
</gene>
<comment type="function">
    <text evidence="4">Catalyzes the reduction of 1-pyrroline-5-carboxylate (PCA) to L-proline.</text>
</comment>
<evidence type="ECO:0000259" key="6">
    <source>
        <dbReference type="Pfam" id="PF03807"/>
    </source>
</evidence>
<dbReference type="SUPFAM" id="SSF48179">
    <property type="entry name" value="6-phosphogluconate dehydrogenase C-terminal domain-like"/>
    <property type="match status" value="1"/>
</dbReference>
<dbReference type="InterPro" id="IPR000304">
    <property type="entry name" value="Pyrroline-COOH_reductase"/>
</dbReference>
<keyword evidence="3 4" id="KW-0560">Oxidoreductase</keyword>
<dbReference type="InterPro" id="IPR036291">
    <property type="entry name" value="NAD(P)-bd_dom_sf"/>
</dbReference>
<protein>
    <recommendedName>
        <fullName evidence="4 5">Pyrroline-5-carboxylate reductase</fullName>
        <shortName evidence="4">P5C reductase</shortName>
        <shortName evidence="4">P5CR</shortName>
        <ecNumber evidence="4 5">1.5.1.2</ecNumber>
    </recommendedName>
    <alternativeName>
        <fullName evidence="4">PCA reductase</fullName>
    </alternativeName>
</protein>
<evidence type="ECO:0000256" key="1">
    <source>
        <dbReference type="ARBA" id="ARBA00005525"/>
    </source>
</evidence>
<dbReference type="NCBIfam" id="TIGR00112">
    <property type="entry name" value="proC"/>
    <property type="match status" value="1"/>
</dbReference>
<dbReference type="InterPro" id="IPR008927">
    <property type="entry name" value="6-PGluconate_DH-like_C_sf"/>
</dbReference>
<organism evidence="8 9">
    <name type="scientific">Raoultibacter timonensis</name>
    <dbReference type="NCBI Taxonomy" id="1907662"/>
    <lineage>
        <taxon>Bacteria</taxon>
        <taxon>Bacillati</taxon>
        <taxon>Actinomycetota</taxon>
        <taxon>Coriobacteriia</taxon>
        <taxon>Eggerthellales</taxon>
        <taxon>Eggerthellaceae</taxon>
        <taxon>Raoultibacter</taxon>
    </lineage>
</organism>
<dbReference type="InterPro" id="IPR029036">
    <property type="entry name" value="P5CR_dimer"/>
</dbReference>
<reference evidence="8 9" key="1">
    <citation type="submission" date="2022-01" db="EMBL/GenBank/DDBJ databases">
        <title>Novel bile acid biosynthetic pathways are enriched in the microbiome of centenarians.</title>
        <authorList>
            <person name="Sato Y."/>
            <person name="Atarashi K."/>
            <person name="Plichta R.D."/>
            <person name="Arai Y."/>
            <person name="Sasajima S."/>
            <person name="Kearney M.S."/>
            <person name="Suda W."/>
            <person name="Takeshita K."/>
            <person name="Sasaki T."/>
            <person name="Okamoto S."/>
            <person name="Skelly N.A."/>
            <person name="Okamura Y."/>
            <person name="Vlamakis H."/>
            <person name="Li Y."/>
            <person name="Tanoue T."/>
            <person name="Takei H."/>
            <person name="Nittono H."/>
            <person name="Narushima S."/>
            <person name="Irie J."/>
            <person name="Itoh H."/>
            <person name="Moriya K."/>
            <person name="Sugiura Y."/>
            <person name="Suematsu M."/>
            <person name="Moritoki N."/>
            <person name="Shibata S."/>
            <person name="Littman R.D."/>
            <person name="Fischbach A.M."/>
            <person name="Uwamino Y."/>
            <person name="Inoue T."/>
            <person name="Honda A."/>
            <person name="Hattori M."/>
            <person name="Murai T."/>
            <person name="Xavier J.R."/>
            <person name="Hirose N."/>
            <person name="Honda K."/>
        </authorList>
    </citation>
    <scope>NUCLEOTIDE SEQUENCE [LARGE SCALE GENOMIC DNA]</scope>
    <source>
        <strain evidence="8 9">CE91-St30</strain>
    </source>
</reference>
<dbReference type="Pfam" id="PF03807">
    <property type="entry name" value="F420_oxidored"/>
    <property type="match status" value="1"/>
</dbReference>
<keyword evidence="2 4" id="KW-0521">NADP</keyword>
<comment type="similarity">
    <text evidence="1 4">Belongs to the pyrroline-5-carboxylate reductase family.</text>
</comment>
<evidence type="ECO:0000256" key="4">
    <source>
        <dbReference type="HAMAP-Rule" id="MF_01925"/>
    </source>
</evidence>
<comment type="catalytic activity">
    <reaction evidence="4">
        <text>L-proline + NAD(+) = (S)-1-pyrroline-5-carboxylate + NADH + 2 H(+)</text>
        <dbReference type="Rhea" id="RHEA:14105"/>
        <dbReference type="ChEBI" id="CHEBI:15378"/>
        <dbReference type="ChEBI" id="CHEBI:17388"/>
        <dbReference type="ChEBI" id="CHEBI:57540"/>
        <dbReference type="ChEBI" id="CHEBI:57945"/>
        <dbReference type="ChEBI" id="CHEBI:60039"/>
        <dbReference type="EC" id="1.5.1.2"/>
    </reaction>
</comment>
<evidence type="ECO:0000256" key="3">
    <source>
        <dbReference type="ARBA" id="ARBA00023002"/>
    </source>
</evidence>
<keyword evidence="4" id="KW-0028">Amino-acid biosynthesis</keyword>
<comment type="catalytic activity">
    <reaction evidence="4">
        <text>L-proline + NADP(+) = (S)-1-pyrroline-5-carboxylate + NADPH + 2 H(+)</text>
        <dbReference type="Rhea" id="RHEA:14109"/>
        <dbReference type="ChEBI" id="CHEBI:15378"/>
        <dbReference type="ChEBI" id="CHEBI:17388"/>
        <dbReference type="ChEBI" id="CHEBI:57783"/>
        <dbReference type="ChEBI" id="CHEBI:58349"/>
        <dbReference type="ChEBI" id="CHEBI:60039"/>
        <dbReference type="EC" id="1.5.1.2"/>
    </reaction>
</comment>
<evidence type="ECO:0000256" key="5">
    <source>
        <dbReference type="NCBIfam" id="TIGR00112"/>
    </source>
</evidence>
<proteinExistence type="inferred from homology"/>
<accession>A0ABN6MJ19</accession>
<comment type="subcellular location">
    <subcellularLocation>
        <location evidence="4">Cytoplasm</location>
    </subcellularLocation>
</comment>
<dbReference type="PIRSF" id="PIRSF000193">
    <property type="entry name" value="Pyrrol-5-carb_rd"/>
    <property type="match status" value="1"/>
</dbReference>
<dbReference type="EMBL" id="AP025564">
    <property type="protein sequence ID" value="BDE96732.1"/>
    <property type="molecule type" value="Genomic_DNA"/>
</dbReference>
<dbReference type="Pfam" id="PF14748">
    <property type="entry name" value="P5CR_dimer"/>
    <property type="match status" value="1"/>
</dbReference>
<name>A0ABN6MJ19_9ACTN</name>
<dbReference type="HAMAP" id="MF_01925">
    <property type="entry name" value="P5C_reductase"/>
    <property type="match status" value="1"/>
</dbReference>
<dbReference type="InterPro" id="IPR028939">
    <property type="entry name" value="P5C_Rdtase_cat_N"/>
</dbReference>